<comment type="caution">
    <text evidence="1">The sequence shown here is derived from an EMBL/GenBank/DDBJ whole genome shotgun (WGS) entry which is preliminary data.</text>
</comment>
<proteinExistence type="predicted"/>
<dbReference type="AlphaFoldDB" id="A0A9D4QMW9"/>
<reference evidence="1" key="2">
    <citation type="submission" date="2020-11" db="EMBL/GenBank/DDBJ databases">
        <authorList>
            <person name="McCartney M.A."/>
            <person name="Auch B."/>
            <person name="Kono T."/>
            <person name="Mallez S."/>
            <person name="Becker A."/>
            <person name="Gohl D.M."/>
            <person name="Silverstein K.A.T."/>
            <person name="Koren S."/>
            <person name="Bechman K.B."/>
            <person name="Herman A."/>
            <person name="Abrahante J.E."/>
            <person name="Garbe J."/>
        </authorList>
    </citation>
    <scope>NUCLEOTIDE SEQUENCE</scope>
    <source>
        <strain evidence="1">Duluth1</strain>
        <tissue evidence="1">Whole animal</tissue>
    </source>
</reference>
<protein>
    <submittedName>
        <fullName evidence="1">Uncharacterized protein</fullName>
    </submittedName>
</protein>
<evidence type="ECO:0000313" key="1">
    <source>
        <dbReference type="EMBL" id="KAH3836834.1"/>
    </source>
</evidence>
<reference evidence="1" key="1">
    <citation type="journal article" date="2019" name="bioRxiv">
        <title>The Genome of the Zebra Mussel, Dreissena polymorpha: A Resource for Invasive Species Research.</title>
        <authorList>
            <person name="McCartney M.A."/>
            <person name="Auch B."/>
            <person name="Kono T."/>
            <person name="Mallez S."/>
            <person name="Zhang Y."/>
            <person name="Obille A."/>
            <person name="Becker A."/>
            <person name="Abrahante J.E."/>
            <person name="Garbe J."/>
            <person name="Badalamenti J.P."/>
            <person name="Herman A."/>
            <person name="Mangelson H."/>
            <person name="Liachko I."/>
            <person name="Sullivan S."/>
            <person name="Sone E.D."/>
            <person name="Koren S."/>
            <person name="Silverstein K.A.T."/>
            <person name="Beckman K.B."/>
            <person name="Gohl D.M."/>
        </authorList>
    </citation>
    <scope>NUCLEOTIDE SEQUENCE</scope>
    <source>
        <strain evidence="1">Duluth1</strain>
        <tissue evidence="1">Whole animal</tissue>
    </source>
</reference>
<accession>A0A9D4QMW9</accession>
<gene>
    <name evidence="1" type="ORF">DPMN_110210</name>
</gene>
<dbReference type="EMBL" id="JAIWYP010000004">
    <property type="protein sequence ID" value="KAH3836834.1"/>
    <property type="molecule type" value="Genomic_DNA"/>
</dbReference>
<sequence>MDVIFGTTTSNSILRSQTEYCYYSECSSYSVLSVACLRGAVSSESALREQSFGSSQVRDWGNRSLTIRKCESMLLGNGSEWNGANHNFNWHVKIESETGWVYGYLPTNSYATYNSKAICFN</sequence>
<name>A0A9D4QMW9_DREPO</name>
<keyword evidence="2" id="KW-1185">Reference proteome</keyword>
<dbReference type="Proteomes" id="UP000828390">
    <property type="component" value="Unassembled WGS sequence"/>
</dbReference>
<organism evidence="1 2">
    <name type="scientific">Dreissena polymorpha</name>
    <name type="common">Zebra mussel</name>
    <name type="synonym">Mytilus polymorpha</name>
    <dbReference type="NCBI Taxonomy" id="45954"/>
    <lineage>
        <taxon>Eukaryota</taxon>
        <taxon>Metazoa</taxon>
        <taxon>Spiralia</taxon>
        <taxon>Lophotrochozoa</taxon>
        <taxon>Mollusca</taxon>
        <taxon>Bivalvia</taxon>
        <taxon>Autobranchia</taxon>
        <taxon>Heteroconchia</taxon>
        <taxon>Euheterodonta</taxon>
        <taxon>Imparidentia</taxon>
        <taxon>Neoheterodontei</taxon>
        <taxon>Myida</taxon>
        <taxon>Dreissenoidea</taxon>
        <taxon>Dreissenidae</taxon>
        <taxon>Dreissena</taxon>
    </lineage>
</organism>
<evidence type="ECO:0000313" key="2">
    <source>
        <dbReference type="Proteomes" id="UP000828390"/>
    </source>
</evidence>